<dbReference type="InterPro" id="IPR036770">
    <property type="entry name" value="Ankyrin_rpt-contain_sf"/>
</dbReference>
<reference evidence="1 2" key="1">
    <citation type="submission" date="2024-04" db="EMBL/GenBank/DDBJ databases">
        <title>Tritrichomonas musculus Genome.</title>
        <authorList>
            <person name="Alves-Ferreira E."/>
            <person name="Grigg M."/>
            <person name="Lorenzi H."/>
            <person name="Galac M."/>
        </authorList>
    </citation>
    <scope>NUCLEOTIDE SEQUENCE [LARGE SCALE GENOMIC DNA]</scope>
    <source>
        <strain evidence="1 2">EAF2021</strain>
    </source>
</reference>
<accession>A0ABR2GRE9</accession>
<evidence type="ECO:0000313" key="2">
    <source>
        <dbReference type="Proteomes" id="UP001470230"/>
    </source>
</evidence>
<dbReference type="SUPFAM" id="SSF48403">
    <property type="entry name" value="Ankyrin repeat"/>
    <property type="match status" value="1"/>
</dbReference>
<evidence type="ECO:0000313" key="1">
    <source>
        <dbReference type="EMBL" id="KAK8836241.1"/>
    </source>
</evidence>
<keyword evidence="2" id="KW-1185">Reference proteome</keyword>
<protein>
    <recommendedName>
        <fullName evidence="3">DUF3447 domain-containing protein</fullName>
    </recommendedName>
</protein>
<organism evidence="1 2">
    <name type="scientific">Tritrichomonas musculus</name>
    <dbReference type="NCBI Taxonomy" id="1915356"/>
    <lineage>
        <taxon>Eukaryota</taxon>
        <taxon>Metamonada</taxon>
        <taxon>Parabasalia</taxon>
        <taxon>Tritrichomonadida</taxon>
        <taxon>Tritrichomonadidae</taxon>
        <taxon>Tritrichomonas</taxon>
    </lineage>
</organism>
<dbReference type="PANTHER" id="PTHR24159">
    <property type="match status" value="1"/>
</dbReference>
<comment type="caution">
    <text evidence="1">The sequence shown here is derived from an EMBL/GenBank/DDBJ whole genome shotgun (WGS) entry which is preliminary data.</text>
</comment>
<sequence length="238" mass="28460">MTSANYWSFKYDYFFYPEMKNFLNEKLNKQIESKIPNDFEDKRRTGKNENYICQLIRDDNINEFISYANKSNIKLKSAVEQSIFEANLFLMKNTTLIEYAAFYGSIQIFKYLYKNNVELKPSIWLYSIHGRNAEIIHILEENNVEFPGKSYNKCVNESIKCYQNELVDYFMNNYQQNENENSSDFLSKALKFFNFDYIDHEKVNKSSFFDLCKYDYFILVKELLVTEDIDINAVVILK</sequence>
<evidence type="ECO:0008006" key="3">
    <source>
        <dbReference type="Google" id="ProtNLM"/>
    </source>
</evidence>
<name>A0ABR2GRE9_9EUKA</name>
<proteinExistence type="predicted"/>
<dbReference type="EMBL" id="JAPFFF010000067">
    <property type="protein sequence ID" value="KAK8836241.1"/>
    <property type="molecule type" value="Genomic_DNA"/>
</dbReference>
<dbReference type="Proteomes" id="UP001470230">
    <property type="component" value="Unassembled WGS sequence"/>
</dbReference>
<gene>
    <name evidence="1" type="ORF">M9Y10_039873</name>
</gene>
<dbReference type="PANTHER" id="PTHR24159:SF5">
    <property type="entry name" value="ANK_REP_REGION DOMAIN-CONTAINING PROTEIN"/>
    <property type="match status" value="1"/>
</dbReference>